<dbReference type="GO" id="GO:0016020">
    <property type="term" value="C:membrane"/>
    <property type="evidence" value="ECO:0007669"/>
    <property type="project" value="UniProtKB-SubCell"/>
</dbReference>
<feature type="transmembrane region" description="Helical" evidence="12">
    <location>
        <begin position="54"/>
        <end position="73"/>
    </location>
</feature>
<evidence type="ECO:0000256" key="6">
    <source>
        <dbReference type="ARBA" id="ARBA00022723"/>
    </source>
</evidence>
<dbReference type="GO" id="GO:0140575">
    <property type="term" value="F:transmembrane monodehydroascorbate reductase activity"/>
    <property type="evidence" value="ECO:0007669"/>
    <property type="project" value="InterPro"/>
</dbReference>
<feature type="domain" description="Cytochrome b561" evidence="13">
    <location>
        <begin position="14"/>
        <end position="222"/>
    </location>
</feature>
<dbReference type="GO" id="GO:0046872">
    <property type="term" value="F:metal ion binding"/>
    <property type="evidence" value="ECO:0007669"/>
    <property type="project" value="UniProtKB-KW"/>
</dbReference>
<keyword evidence="9" id="KW-0408">Iron</keyword>
<dbReference type="RefSeq" id="XP_031766919.1">
    <property type="nucleotide sequence ID" value="XM_031911059.2"/>
</dbReference>
<dbReference type="PANTHER" id="PTHR15422">
    <property type="entry name" value="OS05G0565100 PROTEIN"/>
    <property type="match status" value="1"/>
</dbReference>
<evidence type="ECO:0000256" key="9">
    <source>
        <dbReference type="ARBA" id="ARBA00023004"/>
    </source>
</evidence>
<feature type="transmembrane region" description="Helical" evidence="12">
    <location>
        <begin position="93"/>
        <end position="113"/>
    </location>
</feature>
<evidence type="ECO:0000256" key="8">
    <source>
        <dbReference type="ARBA" id="ARBA00022989"/>
    </source>
</evidence>
<dbReference type="PROSITE" id="PS50939">
    <property type="entry name" value="CYTOCHROME_B561"/>
    <property type="match status" value="1"/>
</dbReference>
<dbReference type="Pfam" id="PF03188">
    <property type="entry name" value="Cytochrom_B561"/>
    <property type="match status" value="1"/>
</dbReference>
<dbReference type="EC" id="7.2.1.3" evidence="11"/>
<dbReference type="GO" id="GO:0140571">
    <property type="term" value="F:transmembrane ascorbate ferrireductase activity"/>
    <property type="evidence" value="ECO:0007669"/>
    <property type="project" value="UniProtKB-EC"/>
</dbReference>
<evidence type="ECO:0000256" key="10">
    <source>
        <dbReference type="ARBA" id="ARBA00023136"/>
    </source>
</evidence>
<feature type="transmembrane region" description="Helical" evidence="12">
    <location>
        <begin position="165"/>
        <end position="184"/>
    </location>
</feature>
<feature type="transmembrane region" description="Helical" evidence="12">
    <location>
        <begin position="125"/>
        <end position="145"/>
    </location>
</feature>
<dbReference type="Proteomes" id="UP001652740">
    <property type="component" value="Unplaced"/>
</dbReference>
<reference evidence="15" key="1">
    <citation type="submission" date="2025-08" db="UniProtKB">
        <authorList>
            <consortium name="RefSeq"/>
        </authorList>
    </citation>
    <scope>IDENTIFICATION</scope>
    <source>
        <tissue evidence="15">Whole larvae</tissue>
    </source>
</reference>
<organism evidence="14 15">
    <name type="scientific">Galleria mellonella</name>
    <name type="common">Greater wax moth</name>
    <dbReference type="NCBI Taxonomy" id="7137"/>
    <lineage>
        <taxon>Eukaryota</taxon>
        <taxon>Metazoa</taxon>
        <taxon>Ecdysozoa</taxon>
        <taxon>Arthropoda</taxon>
        <taxon>Hexapoda</taxon>
        <taxon>Insecta</taxon>
        <taxon>Pterygota</taxon>
        <taxon>Neoptera</taxon>
        <taxon>Endopterygota</taxon>
        <taxon>Lepidoptera</taxon>
        <taxon>Glossata</taxon>
        <taxon>Ditrysia</taxon>
        <taxon>Pyraloidea</taxon>
        <taxon>Pyralidae</taxon>
        <taxon>Galleriinae</taxon>
        <taxon>Galleria</taxon>
    </lineage>
</organism>
<evidence type="ECO:0000259" key="13">
    <source>
        <dbReference type="PROSITE" id="PS50939"/>
    </source>
</evidence>
<dbReference type="GeneID" id="113514619"/>
<evidence type="ECO:0000256" key="2">
    <source>
        <dbReference type="ARBA" id="ARBA00004141"/>
    </source>
</evidence>
<comment type="cofactor">
    <cofactor evidence="1">
        <name>heme b</name>
        <dbReference type="ChEBI" id="CHEBI:60344"/>
    </cofactor>
</comment>
<comment type="subcellular location">
    <subcellularLocation>
        <location evidence="2">Membrane</location>
        <topology evidence="2">Multi-pass membrane protein</topology>
    </subcellularLocation>
</comment>
<evidence type="ECO:0000313" key="15">
    <source>
        <dbReference type="RefSeq" id="XP_031766919.1"/>
    </source>
</evidence>
<keyword evidence="14" id="KW-1185">Reference proteome</keyword>
<name>A0A6J3C7F0_GALME</name>
<evidence type="ECO:0000256" key="5">
    <source>
        <dbReference type="ARBA" id="ARBA00022692"/>
    </source>
</evidence>
<dbReference type="KEGG" id="gmw:113514619"/>
<evidence type="ECO:0000313" key="14">
    <source>
        <dbReference type="Proteomes" id="UP001652740"/>
    </source>
</evidence>
<dbReference type="FunCoup" id="A0A6J3C7F0">
    <property type="interactions" value="1"/>
</dbReference>
<evidence type="ECO:0000256" key="7">
    <source>
        <dbReference type="ARBA" id="ARBA00022982"/>
    </source>
</evidence>
<keyword evidence="5 12" id="KW-0812">Transmembrane</keyword>
<keyword evidence="4" id="KW-0349">Heme</keyword>
<keyword evidence="10 12" id="KW-0472">Membrane</keyword>
<dbReference type="PANTHER" id="PTHR15422:SF43">
    <property type="entry name" value="ASCORBATE FERRIREDUCTASE (TRANSMEMBRANE)"/>
    <property type="match status" value="1"/>
</dbReference>
<keyword evidence="6" id="KW-0479">Metal-binding</keyword>
<evidence type="ECO:0000256" key="1">
    <source>
        <dbReference type="ARBA" id="ARBA00001970"/>
    </source>
</evidence>
<gene>
    <name evidence="15" type="primary">LOC113514619</name>
</gene>
<dbReference type="AlphaFoldDB" id="A0A6J3C7F0"/>
<dbReference type="InParanoid" id="A0A6J3C7F0"/>
<keyword evidence="3" id="KW-0813">Transport</keyword>
<evidence type="ECO:0000256" key="3">
    <source>
        <dbReference type="ARBA" id="ARBA00022448"/>
    </source>
</evidence>
<protein>
    <recommendedName>
        <fullName evidence="11">ascorbate ferrireductase (transmembrane)</fullName>
        <ecNumber evidence="11">7.2.1.3</ecNumber>
    </recommendedName>
</protein>
<feature type="transmembrane region" description="Helical" evidence="12">
    <location>
        <begin position="196"/>
        <end position="220"/>
    </location>
</feature>
<dbReference type="Gene3D" id="1.20.120.1770">
    <property type="match status" value="1"/>
</dbReference>
<dbReference type="InterPro" id="IPR006593">
    <property type="entry name" value="Cyt_b561/ferric_Rdtase_TM"/>
</dbReference>
<keyword evidence="8 12" id="KW-1133">Transmembrane helix</keyword>
<dbReference type="InterPro" id="IPR045150">
    <property type="entry name" value="CYB561D1/2"/>
</dbReference>
<evidence type="ECO:0000256" key="12">
    <source>
        <dbReference type="SAM" id="Phobius"/>
    </source>
</evidence>
<accession>A0A6J3C7F0</accession>
<proteinExistence type="predicted"/>
<dbReference type="OrthoDB" id="432881at2759"/>
<dbReference type="SMART" id="SM00665">
    <property type="entry name" value="B561"/>
    <property type="match status" value="1"/>
</dbReference>
<keyword evidence="7" id="KW-0249">Electron transport</keyword>
<sequence length="229" mass="25117">MTVATESLSDGSYKLKIFNLSSNLLTHTLIGSTVGVTVLFAFRNGLPLSQINLHIVLCVIGYQLLMAQGFLALAPENSWSTVLRLVDRRRAHWVLQVMGSGLAIAGSAIGIQTKSVHWNSLHGQFALVALVFTCASLVNGLSSLYAFELSKRIRLPPNLSKVPHILFGVVAFVAASISLCYGYDKNSFKNWIHPKLAVTAIVFTAIFTFTIIINPMIVFFKKLKDSFSK</sequence>
<evidence type="ECO:0000256" key="4">
    <source>
        <dbReference type="ARBA" id="ARBA00022617"/>
    </source>
</evidence>
<evidence type="ECO:0000256" key="11">
    <source>
        <dbReference type="ARBA" id="ARBA00024225"/>
    </source>
</evidence>
<feature type="transmembrane region" description="Helical" evidence="12">
    <location>
        <begin position="24"/>
        <end position="42"/>
    </location>
</feature>